<dbReference type="InterPro" id="IPR051804">
    <property type="entry name" value="Carb_Metab_Reg_Kinase/Isom"/>
</dbReference>
<evidence type="ECO:0000313" key="10">
    <source>
        <dbReference type="Proteomes" id="UP000244090"/>
    </source>
</evidence>
<evidence type="ECO:0000256" key="2">
    <source>
        <dbReference type="ARBA" id="ARBA00022833"/>
    </source>
</evidence>
<dbReference type="Gene3D" id="2.60.120.10">
    <property type="entry name" value="Jelly Rolls"/>
    <property type="match status" value="2"/>
</dbReference>
<evidence type="ECO:0000256" key="4">
    <source>
        <dbReference type="ARBA" id="ARBA00030762"/>
    </source>
</evidence>
<dbReference type="PIRSF" id="PIRSF036894">
    <property type="entry name" value="PMI_Firm_short"/>
    <property type="match status" value="1"/>
</dbReference>
<evidence type="ECO:0000256" key="6">
    <source>
        <dbReference type="PIRSR" id="PIRSR036894-2"/>
    </source>
</evidence>
<dbReference type="GO" id="GO:0004476">
    <property type="term" value="F:mannose-6-phosphate isomerase activity"/>
    <property type="evidence" value="ECO:0007669"/>
    <property type="project" value="InterPro"/>
</dbReference>
<name>A0A2T6C0A3_9FLAO</name>
<protein>
    <recommendedName>
        <fullName evidence="3">Phosphohexomutase</fullName>
    </recommendedName>
    <alternativeName>
        <fullName evidence="4">Phosphomannose isomerase</fullName>
    </alternativeName>
</protein>
<proteinExistence type="predicted"/>
<reference evidence="9 10" key="1">
    <citation type="submission" date="2018-04" db="EMBL/GenBank/DDBJ databases">
        <title>Genomic Encyclopedia of Archaeal and Bacterial Type Strains, Phase II (KMG-II): from individual species to whole genera.</title>
        <authorList>
            <person name="Goeker M."/>
        </authorList>
    </citation>
    <scope>NUCLEOTIDE SEQUENCE [LARGE SCALE GENOMIC DNA]</scope>
    <source>
        <strain evidence="9 10">DSM 25731</strain>
    </source>
</reference>
<organism evidence="9 10">
    <name type="scientific">Kordia periserrulae</name>
    <dbReference type="NCBI Taxonomy" id="701523"/>
    <lineage>
        <taxon>Bacteria</taxon>
        <taxon>Pseudomonadati</taxon>
        <taxon>Bacteroidota</taxon>
        <taxon>Flavobacteriia</taxon>
        <taxon>Flavobacteriales</taxon>
        <taxon>Flavobacteriaceae</taxon>
        <taxon>Kordia</taxon>
    </lineage>
</organism>
<comment type="caution">
    <text evidence="9">The sequence shown here is derived from an EMBL/GenBank/DDBJ whole genome shotgun (WGS) entry which is preliminary data.</text>
</comment>
<dbReference type="Proteomes" id="UP000244090">
    <property type="component" value="Unassembled WGS sequence"/>
</dbReference>
<comment type="cofactor">
    <cofactor evidence="5">
        <name>Zn(2+)</name>
        <dbReference type="ChEBI" id="CHEBI:29105"/>
    </cofactor>
    <text evidence="5">Binds 1 zinc ion per subunit.</text>
</comment>
<feature type="domain" description="Phosphomannose isomerase type I catalytic" evidence="7">
    <location>
        <begin position="17"/>
        <end position="128"/>
    </location>
</feature>
<dbReference type="InterPro" id="IPR014710">
    <property type="entry name" value="RmlC-like_jellyroll"/>
</dbReference>
<dbReference type="PANTHER" id="PTHR42742:SF3">
    <property type="entry name" value="FRUCTOKINASE"/>
    <property type="match status" value="1"/>
</dbReference>
<dbReference type="InterPro" id="IPR014628">
    <property type="entry name" value="Man6P_isomerase_Firm_short"/>
</dbReference>
<keyword evidence="9" id="KW-0413">Isomerase</keyword>
<dbReference type="EMBL" id="QBKT01000004">
    <property type="protein sequence ID" value="PTX61744.1"/>
    <property type="molecule type" value="Genomic_DNA"/>
</dbReference>
<dbReference type="Pfam" id="PF21621">
    <property type="entry name" value="MPI_cupin_dom"/>
    <property type="match status" value="1"/>
</dbReference>
<feature type="binding site" evidence="5">
    <location>
        <position position="187"/>
    </location>
    <ligand>
        <name>Zn(2+)</name>
        <dbReference type="ChEBI" id="CHEBI:29105"/>
    </ligand>
</feature>
<evidence type="ECO:0000259" key="8">
    <source>
        <dbReference type="Pfam" id="PF21621"/>
    </source>
</evidence>
<dbReference type="AlphaFoldDB" id="A0A2T6C0A3"/>
<gene>
    <name evidence="9" type="ORF">C8N46_104388</name>
</gene>
<feature type="binding site" evidence="5">
    <location>
        <position position="129"/>
    </location>
    <ligand>
        <name>Zn(2+)</name>
        <dbReference type="ChEBI" id="CHEBI:29105"/>
    </ligand>
</feature>
<keyword evidence="10" id="KW-1185">Reference proteome</keyword>
<dbReference type="InterPro" id="IPR049071">
    <property type="entry name" value="MPI_cupin_dom"/>
</dbReference>
<dbReference type="GO" id="GO:0005975">
    <property type="term" value="P:carbohydrate metabolic process"/>
    <property type="evidence" value="ECO:0007669"/>
    <property type="project" value="InterPro"/>
</dbReference>
<dbReference type="Pfam" id="PF20511">
    <property type="entry name" value="PMI_typeI_cat"/>
    <property type="match status" value="1"/>
</dbReference>
<dbReference type="CDD" id="cd07010">
    <property type="entry name" value="cupin_PMI_type_I_N_bac"/>
    <property type="match status" value="1"/>
</dbReference>
<dbReference type="SUPFAM" id="SSF51182">
    <property type="entry name" value="RmlC-like cupins"/>
    <property type="match status" value="1"/>
</dbReference>
<feature type="domain" description="Mannose-6-phosphate isomerase cupin" evidence="8">
    <location>
        <begin position="254"/>
        <end position="322"/>
    </location>
</feature>
<evidence type="ECO:0000259" key="7">
    <source>
        <dbReference type="Pfam" id="PF20511"/>
    </source>
</evidence>
<dbReference type="InterPro" id="IPR011051">
    <property type="entry name" value="RmlC_Cupin_sf"/>
</dbReference>
<dbReference type="PANTHER" id="PTHR42742">
    <property type="entry name" value="TRANSCRIPTIONAL REPRESSOR MPRA"/>
    <property type="match status" value="1"/>
</dbReference>
<dbReference type="GO" id="GO:0008270">
    <property type="term" value="F:zinc ion binding"/>
    <property type="evidence" value="ECO:0007669"/>
    <property type="project" value="InterPro"/>
</dbReference>
<feature type="active site" evidence="6">
    <location>
        <position position="207"/>
    </location>
</feature>
<evidence type="ECO:0000256" key="5">
    <source>
        <dbReference type="PIRSR" id="PIRSR036894-1"/>
    </source>
</evidence>
<evidence type="ECO:0000313" key="9">
    <source>
        <dbReference type="EMBL" id="PTX61744.1"/>
    </source>
</evidence>
<keyword evidence="2 5" id="KW-0862">Zinc</keyword>
<evidence type="ECO:0000256" key="1">
    <source>
        <dbReference type="ARBA" id="ARBA00022723"/>
    </source>
</evidence>
<dbReference type="InterPro" id="IPR046457">
    <property type="entry name" value="PMI_typeI_cat"/>
</dbReference>
<evidence type="ECO:0000256" key="3">
    <source>
        <dbReference type="ARBA" id="ARBA00029741"/>
    </source>
</evidence>
<keyword evidence="1 5" id="KW-0479">Metal-binding</keyword>
<sequence length="334" mass="37888">MLQKTNTKKMTFYPLQFQPLYKYRMWGGEKLKTVLNKNYDAQSIGESWEISDVEGDETNVINGQLQGYTLKKLIKTFGGDFLGQAVFDKFGEEFPLLIKFIDAKTPLSIQVHPHDSIAKERHDSFGKNEMWYVMDADENAEIIVGFKKTTDKFNYSKALSKGNVLELLNTLQVTAGDTFYIPTGRVHAIGAGVLLAEIQQTSDVTYRIYDYNRVDKATGETRELHNDLATDVIDFVAHDSYKTSYEKSVDAVNTLVHTPYFKTNILFLEDTLNRDYTAIDSFVIYICTKGNISITAGNHEITILKGQSILLPAALKHVHLKTTESSEIIEVFYE</sequence>
<accession>A0A2T6C0A3</accession>
<feature type="binding site" evidence="5">
    <location>
        <position position="112"/>
    </location>
    <ligand>
        <name>Zn(2+)</name>
        <dbReference type="ChEBI" id="CHEBI:29105"/>
    </ligand>
</feature>